<keyword evidence="1" id="KW-0732">Signal</keyword>
<name>A0A4Z0XYX6_9FIRM</name>
<dbReference type="GO" id="GO:0019867">
    <property type="term" value="C:outer membrane"/>
    <property type="evidence" value="ECO:0007669"/>
    <property type="project" value="InterPro"/>
</dbReference>
<dbReference type="RefSeq" id="WP_135658787.1">
    <property type="nucleotide sequence ID" value="NZ_JAJUFJ010000011.1"/>
</dbReference>
<dbReference type="Gene3D" id="2.40.40.10">
    <property type="entry name" value="RlpA-like domain"/>
    <property type="match status" value="1"/>
</dbReference>
<protein>
    <submittedName>
        <fullName evidence="3">Resuscitation-promoting factor RpfB</fullName>
        <ecNumber evidence="3">3.-.-.-</ecNumber>
    </submittedName>
</protein>
<gene>
    <name evidence="3" type="primary">rpfB</name>
    <name evidence="3" type="ORF">CAGA_11660</name>
</gene>
<dbReference type="GO" id="GO:0009254">
    <property type="term" value="P:peptidoglycan turnover"/>
    <property type="evidence" value="ECO:0007669"/>
    <property type="project" value="InterPro"/>
</dbReference>
<dbReference type="InterPro" id="IPR010611">
    <property type="entry name" value="3D_dom"/>
</dbReference>
<dbReference type="PROSITE" id="PS51109">
    <property type="entry name" value="G5"/>
    <property type="match status" value="1"/>
</dbReference>
<dbReference type="PANTHER" id="PTHR39160:SF4">
    <property type="entry name" value="RESUSCITATION-PROMOTING FACTOR RPFB"/>
    <property type="match status" value="1"/>
</dbReference>
<sequence length="404" mass="42865">MRNFIRNRADFKSTIKRVAALAIMIMITVGSVVTVAAATRNAVIDYNGEKKSVQLFSDETDDILTAAKITVSDEDLVVRSPQTASDGSIQLIVRSAYSVNIENGGETKAVTLHYGDTVAQALAQAGVTPGKNDAVSPAADTPITGQTDIKVIKRYNVSIAADGKTTPVVVSEGTVAQALDEAGVEVGKNDIVSVKQDAAVSEGMKIAVARVEYRQVTAQQAIPFQNRTEKSASLYKGQKQIRIPGKAGVKSVVLNQKFVDGKLAGSEEISSTVISQPVEQVTVVGTKKRVGTVENGDGTFTDKNGKVVRYRKCVYGKCTGYTGGGWTSTGQAAAFGLVAVNPRIIPYGSRLYITSPDGKTVYGYAIAADTGGGVMNGRIVADLYFNTVGQCRQFGIRNMNIYVL</sequence>
<dbReference type="SUPFAM" id="SSF50685">
    <property type="entry name" value="Barwin-like endoglucanases"/>
    <property type="match status" value="1"/>
</dbReference>
<dbReference type="CDD" id="cd14667">
    <property type="entry name" value="3D_containing_proteins"/>
    <property type="match status" value="1"/>
</dbReference>
<dbReference type="EC" id="3.-.-.-" evidence="3"/>
<keyword evidence="4" id="KW-1185">Reference proteome</keyword>
<feature type="domain" description="G5" evidence="2">
    <location>
        <begin position="208"/>
        <end position="288"/>
    </location>
</feature>
<dbReference type="InterPro" id="IPR011098">
    <property type="entry name" value="G5_dom"/>
</dbReference>
<dbReference type="Pfam" id="PF03990">
    <property type="entry name" value="DUF348"/>
    <property type="match status" value="3"/>
</dbReference>
<evidence type="ECO:0000259" key="2">
    <source>
        <dbReference type="PROSITE" id="PS51109"/>
    </source>
</evidence>
<dbReference type="InterPro" id="IPR051933">
    <property type="entry name" value="Resuscitation_pf_RpfB"/>
</dbReference>
<dbReference type="OrthoDB" id="9798935at2"/>
<evidence type="ECO:0000313" key="4">
    <source>
        <dbReference type="Proteomes" id="UP000297714"/>
    </source>
</evidence>
<dbReference type="EMBL" id="SRMQ01000004">
    <property type="protein sequence ID" value="TGJ76624.1"/>
    <property type="molecule type" value="Genomic_DNA"/>
</dbReference>
<organism evidence="3 4">
    <name type="scientific">Caproiciproducens galactitolivorans</name>
    <dbReference type="NCBI Taxonomy" id="642589"/>
    <lineage>
        <taxon>Bacteria</taxon>
        <taxon>Bacillati</taxon>
        <taxon>Bacillota</taxon>
        <taxon>Clostridia</taxon>
        <taxon>Eubacteriales</taxon>
        <taxon>Acutalibacteraceae</taxon>
        <taxon>Caproiciproducens</taxon>
    </lineage>
</organism>
<accession>A0A4Z0XYX6</accession>
<dbReference type="SMART" id="SM01208">
    <property type="entry name" value="G5"/>
    <property type="match status" value="1"/>
</dbReference>
<dbReference type="Pfam" id="PF06725">
    <property type="entry name" value="3D"/>
    <property type="match status" value="1"/>
</dbReference>
<dbReference type="PANTHER" id="PTHR39160">
    <property type="entry name" value="CELL WALL-BINDING PROTEIN YOCH"/>
    <property type="match status" value="1"/>
</dbReference>
<dbReference type="Gene3D" id="2.20.230.10">
    <property type="entry name" value="Resuscitation-promoting factor rpfb"/>
    <property type="match status" value="1"/>
</dbReference>
<proteinExistence type="predicted"/>
<dbReference type="GO" id="GO:0004553">
    <property type="term" value="F:hydrolase activity, hydrolyzing O-glycosyl compounds"/>
    <property type="evidence" value="ECO:0007669"/>
    <property type="project" value="InterPro"/>
</dbReference>
<dbReference type="InterPro" id="IPR007137">
    <property type="entry name" value="DUF348"/>
</dbReference>
<dbReference type="AlphaFoldDB" id="A0A4Z0XYX6"/>
<evidence type="ECO:0000313" key="3">
    <source>
        <dbReference type="EMBL" id="TGJ76624.1"/>
    </source>
</evidence>
<keyword evidence="3" id="KW-0378">Hydrolase</keyword>
<comment type="caution">
    <text evidence="3">The sequence shown here is derived from an EMBL/GenBank/DDBJ whole genome shotgun (WGS) entry which is preliminary data.</text>
</comment>
<dbReference type="InterPro" id="IPR036908">
    <property type="entry name" value="RlpA-like_sf"/>
</dbReference>
<reference evidence="3 4" key="1">
    <citation type="submission" date="2019-04" db="EMBL/GenBank/DDBJ databases">
        <authorList>
            <person name="Poehlein A."/>
            <person name="Bengelsdorf F.R."/>
            <person name="Duerre P."/>
            <person name="Daniel R."/>
        </authorList>
    </citation>
    <scope>NUCLEOTIDE SEQUENCE [LARGE SCALE GENOMIC DNA]</scope>
    <source>
        <strain evidence="3 4">BS-1</strain>
    </source>
</reference>
<dbReference type="Proteomes" id="UP000297714">
    <property type="component" value="Unassembled WGS sequence"/>
</dbReference>
<dbReference type="InterPro" id="IPR059180">
    <property type="entry name" value="3D_YorM"/>
</dbReference>
<evidence type="ECO:0000256" key="1">
    <source>
        <dbReference type="ARBA" id="ARBA00022729"/>
    </source>
</evidence>
<dbReference type="Pfam" id="PF07501">
    <property type="entry name" value="G5"/>
    <property type="match status" value="1"/>
</dbReference>